<feature type="domain" description="IclR-ED" evidence="5">
    <location>
        <begin position="154"/>
        <end position="339"/>
    </location>
</feature>
<dbReference type="OrthoDB" id="9807558at2"/>
<gene>
    <name evidence="6" type="ORF">DXH78_01635</name>
</gene>
<evidence type="ECO:0000313" key="6">
    <source>
        <dbReference type="EMBL" id="RDV03405.1"/>
    </source>
</evidence>
<dbReference type="PANTHER" id="PTHR30136:SF23">
    <property type="entry name" value="DNA-BINDING TRANSCRIPTIONAL ACTIVATOR MHPR"/>
    <property type="match status" value="1"/>
</dbReference>
<comment type="caution">
    <text evidence="6">The sequence shown here is derived from an EMBL/GenBank/DDBJ whole genome shotgun (WGS) entry which is preliminary data.</text>
</comment>
<accession>A0A371B722</accession>
<dbReference type="SUPFAM" id="SSF46785">
    <property type="entry name" value="Winged helix' DNA-binding domain"/>
    <property type="match status" value="1"/>
</dbReference>
<keyword evidence="1" id="KW-0805">Transcription regulation</keyword>
<dbReference type="InterPro" id="IPR014757">
    <property type="entry name" value="Tscrpt_reg_IclR_C"/>
</dbReference>
<evidence type="ECO:0000256" key="3">
    <source>
        <dbReference type="ARBA" id="ARBA00023163"/>
    </source>
</evidence>
<evidence type="ECO:0000256" key="1">
    <source>
        <dbReference type="ARBA" id="ARBA00023015"/>
    </source>
</evidence>
<proteinExistence type="predicted"/>
<dbReference type="Pfam" id="PF01614">
    <property type="entry name" value="IclR_C"/>
    <property type="match status" value="1"/>
</dbReference>
<dbReference type="Gene3D" id="3.30.450.40">
    <property type="match status" value="1"/>
</dbReference>
<dbReference type="Proteomes" id="UP000263993">
    <property type="component" value="Unassembled WGS sequence"/>
</dbReference>
<protein>
    <recommendedName>
        <fullName evidence="8">IclR family transcriptional regulator</fullName>
    </recommendedName>
</protein>
<reference evidence="7" key="1">
    <citation type="submission" date="2018-08" db="EMBL/GenBank/DDBJ databases">
        <authorList>
            <person name="Kim S.-J."/>
            <person name="Jung G.-Y."/>
        </authorList>
    </citation>
    <scope>NUCLEOTIDE SEQUENCE [LARGE SCALE GENOMIC DNA]</scope>
    <source>
        <strain evidence="7">GY_H</strain>
    </source>
</reference>
<dbReference type="Gene3D" id="1.10.10.10">
    <property type="entry name" value="Winged helix-like DNA-binding domain superfamily/Winged helix DNA-binding domain"/>
    <property type="match status" value="1"/>
</dbReference>
<feature type="domain" description="HTH iclR-type" evidence="4">
    <location>
        <begin position="92"/>
        <end position="153"/>
    </location>
</feature>
<dbReference type="InterPro" id="IPR005471">
    <property type="entry name" value="Tscrpt_reg_IclR_N"/>
</dbReference>
<dbReference type="SMART" id="SM00346">
    <property type="entry name" value="HTH_ICLR"/>
    <property type="match status" value="1"/>
</dbReference>
<dbReference type="SUPFAM" id="SSF55781">
    <property type="entry name" value="GAF domain-like"/>
    <property type="match status" value="1"/>
</dbReference>
<name>A0A371B722_9BRAD</name>
<keyword evidence="3" id="KW-0804">Transcription</keyword>
<evidence type="ECO:0008006" key="8">
    <source>
        <dbReference type="Google" id="ProtNLM"/>
    </source>
</evidence>
<dbReference type="InterPro" id="IPR029016">
    <property type="entry name" value="GAF-like_dom_sf"/>
</dbReference>
<dbReference type="Pfam" id="PF09339">
    <property type="entry name" value="HTH_IclR"/>
    <property type="match status" value="1"/>
</dbReference>
<evidence type="ECO:0000313" key="7">
    <source>
        <dbReference type="Proteomes" id="UP000263993"/>
    </source>
</evidence>
<dbReference type="PROSITE" id="PS51077">
    <property type="entry name" value="HTH_ICLR"/>
    <property type="match status" value="1"/>
</dbReference>
<dbReference type="InterPro" id="IPR050707">
    <property type="entry name" value="HTH_MetabolicPath_Reg"/>
</dbReference>
<organism evidence="6 7">
    <name type="scientific">Undibacter mobilis</name>
    <dbReference type="NCBI Taxonomy" id="2292256"/>
    <lineage>
        <taxon>Bacteria</taxon>
        <taxon>Pseudomonadati</taxon>
        <taxon>Pseudomonadota</taxon>
        <taxon>Alphaproteobacteria</taxon>
        <taxon>Hyphomicrobiales</taxon>
        <taxon>Nitrobacteraceae</taxon>
        <taxon>Undibacter</taxon>
    </lineage>
</organism>
<dbReference type="PANTHER" id="PTHR30136">
    <property type="entry name" value="HELIX-TURN-HELIX TRANSCRIPTIONAL REGULATOR, ICLR FAMILY"/>
    <property type="match status" value="1"/>
</dbReference>
<evidence type="ECO:0000256" key="2">
    <source>
        <dbReference type="ARBA" id="ARBA00023125"/>
    </source>
</evidence>
<dbReference type="GO" id="GO:0003700">
    <property type="term" value="F:DNA-binding transcription factor activity"/>
    <property type="evidence" value="ECO:0007669"/>
    <property type="project" value="TreeGrafter"/>
</dbReference>
<keyword evidence="7" id="KW-1185">Reference proteome</keyword>
<sequence>MYRPGRALAARGLILVGVSWYNSVKSGKSPDPPWILRHRRVKGVPVNKIVRSLAEVEPVSGSVPDLVPSTIHCRTNSRRGHTNPLDRSYPPVNAVCRALHVLKVANQKSIVTVNSIHAATAIPRPTIVRILETLMHEGYVVRDNMCGGYRVTQNVLELSAGYGGIPRVIEIARPLSIGLTRQIKWPIGLGVIDGDAIEIVYWTGTISPVVHTNTVLGKRPDLFRFAMGRAYMAFCGDDERERHIARMRKEMPDEFGANEEAAFRQHLKRARSAGYAMRDPRTEPARMTTFGVPLMEKGNVAAVMSVSFFTSSVPQKDVKKAVLKPLIETRLNIEHALAFISDRPHLDATARREYDVNI</sequence>
<dbReference type="InterPro" id="IPR036390">
    <property type="entry name" value="WH_DNA-bd_sf"/>
</dbReference>
<evidence type="ECO:0000259" key="5">
    <source>
        <dbReference type="PROSITE" id="PS51078"/>
    </source>
</evidence>
<dbReference type="EMBL" id="QRGO01000001">
    <property type="protein sequence ID" value="RDV03405.1"/>
    <property type="molecule type" value="Genomic_DNA"/>
</dbReference>
<dbReference type="GO" id="GO:0045892">
    <property type="term" value="P:negative regulation of DNA-templated transcription"/>
    <property type="evidence" value="ECO:0007669"/>
    <property type="project" value="TreeGrafter"/>
</dbReference>
<dbReference type="GO" id="GO:0003677">
    <property type="term" value="F:DNA binding"/>
    <property type="evidence" value="ECO:0007669"/>
    <property type="project" value="UniProtKB-KW"/>
</dbReference>
<dbReference type="InterPro" id="IPR036388">
    <property type="entry name" value="WH-like_DNA-bd_sf"/>
</dbReference>
<evidence type="ECO:0000259" key="4">
    <source>
        <dbReference type="PROSITE" id="PS51077"/>
    </source>
</evidence>
<dbReference type="AlphaFoldDB" id="A0A371B722"/>
<keyword evidence="2" id="KW-0238">DNA-binding</keyword>
<dbReference type="PROSITE" id="PS51078">
    <property type="entry name" value="ICLR_ED"/>
    <property type="match status" value="1"/>
</dbReference>